<gene>
    <name evidence="1" type="ORF">DLM86_06845</name>
</gene>
<organism evidence="1 2">
    <name type="scientific">Paenibacillus flagellatus</name>
    <dbReference type="NCBI Taxonomy" id="2211139"/>
    <lineage>
        <taxon>Bacteria</taxon>
        <taxon>Bacillati</taxon>
        <taxon>Bacillota</taxon>
        <taxon>Bacilli</taxon>
        <taxon>Bacillales</taxon>
        <taxon>Paenibacillaceae</taxon>
        <taxon>Paenibacillus</taxon>
    </lineage>
</organism>
<dbReference type="InterPro" id="IPR024078">
    <property type="entry name" value="LmbE-like_dom_sf"/>
</dbReference>
<dbReference type="Pfam" id="PF02585">
    <property type="entry name" value="PIG-L"/>
    <property type="match status" value="1"/>
</dbReference>
<accession>A0A2V5KUA5</accession>
<dbReference type="AlphaFoldDB" id="A0A2V5KUA5"/>
<protein>
    <submittedName>
        <fullName evidence="1">PIG-L family deacetylase</fullName>
    </submittedName>
</protein>
<sequence>MNILAVGAHPDDIEISCAGTLSKLKQAGHHIVLCHACKGDKGHYTIPPEELTEIRRKEAQEAGAVIGSEVISLGFGDGEIIAENQENRMTFIDLVRYARPDIVITHAPNDYMPDHIAVSQLVFHATFFATLPWFKTNHPAADKVPGLYYMDNLSCLGFEPTFYVDVTDHLETKLDMLRKHQSQLAWLKEHDNVDIVDFVTTLGKTRGIQAGCAVAEGFVQHLVWTRPNAVRFPV</sequence>
<dbReference type="Gene3D" id="3.40.50.10320">
    <property type="entry name" value="LmbE-like"/>
    <property type="match status" value="1"/>
</dbReference>
<dbReference type="GO" id="GO:0016811">
    <property type="term" value="F:hydrolase activity, acting on carbon-nitrogen (but not peptide) bonds, in linear amides"/>
    <property type="evidence" value="ECO:0007669"/>
    <property type="project" value="TreeGrafter"/>
</dbReference>
<name>A0A2V5KUA5_9BACL</name>
<dbReference type="InterPro" id="IPR003737">
    <property type="entry name" value="GlcNAc_PI_deacetylase-related"/>
</dbReference>
<dbReference type="OrthoDB" id="9790023at2"/>
<dbReference type="SUPFAM" id="SSF102588">
    <property type="entry name" value="LmbE-like"/>
    <property type="match status" value="1"/>
</dbReference>
<comment type="caution">
    <text evidence="1">The sequence shown here is derived from an EMBL/GenBank/DDBJ whole genome shotgun (WGS) entry which is preliminary data.</text>
</comment>
<dbReference type="Proteomes" id="UP000247476">
    <property type="component" value="Unassembled WGS sequence"/>
</dbReference>
<evidence type="ECO:0000313" key="2">
    <source>
        <dbReference type="Proteomes" id="UP000247476"/>
    </source>
</evidence>
<dbReference type="EMBL" id="QJVJ01000003">
    <property type="protein sequence ID" value="PYI55447.1"/>
    <property type="molecule type" value="Genomic_DNA"/>
</dbReference>
<dbReference type="PANTHER" id="PTHR12993">
    <property type="entry name" value="N-ACETYLGLUCOSAMINYL-PHOSPHATIDYLINOSITOL DE-N-ACETYLASE-RELATED"/>
    <property type="match status" value="1"/>
</dbReference>
<reference evidence="1 2" key="1">
    <citation type="submission" date="2018-05" db="EMBL/GenBank/DDBJ databases">
        <title>Paenibacillus flagellatus sp. nov., isolated from selenium mineral soil.</title>
        <authorList>
            <person name="Dai X."/>
        </authorList>
    </citation>
    <scope>NUCLEOTIDE SEQUENCE [LARGE SCALE GENOMIC DNA]</scope>
    <source>
        <strain evidence="1 2">DXL2</strain>
    </source>
</reference>
<dbReference type="RefSeq" id="WP_110839249.1">
    <property type="nucleotide sequence ID" value="NZ_QJVJ01000003.1"/>
</dbReference>
<evidence type="ECO:0000313" key="1">
    <source>
        <dbReference type="EMBL" id="PYI55447.1"/>
    </source>
</evidence>
<dbReference type="PANTHER" id="PTHR12993:SF30">
    <property type="entry name" value="N-ACETYL-ALPHA-D-GLUCOSAMINYL L-MALATE DEACETYLASE 1"/>
    <property type="match status" value="1"/>
</dbReference>
<keyword evidence="2" id="KW-1185">Reference proteome</keyword>
<proteinExistence type="predicted"/>